<evidence type="ECO:0000256" key="7">
    <source>
        <dbReference type="SAM" id="MobiDB-lite"/>
    </source>
</evidence>
<dbReference type="PANTHER" id="PTHR10838:SF19">
    <property type="entry name" value="SYNAPTOGYRIN-2 LIKE PROTEIN-RELATED"/>
    <property type="match status" value="1"/>
</dbReference>
<gene>
    <name evidence="9" type="ORF">UPYG_G00108520</name>
</gene>
<evidence type="ECO:0000256" key="6">
    <source>
        <dbReference type="PIRNR" id="PIRNR011282"/>
    </source>
</evidence>
<keyword evidence="5 6" id="KW-0472">Membrane</keyword>
<dbReference type="InterPro" id="IPR008253">
    <property type="entry name" value="Marvel"/>
</dbReference>
<dbReference type="Proteomes" id="UP001557470">
    <property type="component" value="Unassembled WGS sequence"/>
</dbReference>
<evidence type="ECO:0000256" key="1">
    <source>
        <dbReference type="ARBA" id="ARBA00004141"/>
    </source>
</evidence>
<dbReference type="PANTHER" id="PTHR10838">
    <property type="entry name" value="SYNAPTOGYRIN"/>
    <property type="match status" value="1"/>
</dbReference>
<feature type="transmembrane region" description="Helical" evidence="6">
    <location>
        <begin position="104"/>
        <end position="128"/>
    </location>
</feature>
<dbReference type="InterPro" id="IPR016579">
    <property type="entry name" value="Synaptogyrin"/>
</dbReference>
<dbReference type="PROSITE" id="PS51225">
    <property type="entry name" value="MARVEL"/>
    <property type="match status" value="1"/>
</dbReference>
<organism evidence="9 10">
    <name type="scientific">Umbra pygmaea</name>
    <name type="common">Eastern mudminnow</name>
    <dbReference type="NCBI Taxonomy" id="75934"/>
    <lineage>
        <taxon>Eukaryota</taxon>
        <taxon>Metazoa</taxon>
        <taxon>Chordata</taxon>
        <taxon>Craniata</taxon>
        <taxon>Vertebrata</taxon>
        <taxon>Euteleostomi</taxon>
        <taxon>Actinopterygii</taxon>
        <taxon>Neopterygii</taxon>
        <taxon>Teleostei</taxon>
        <taxon>Protacanthopterygii</taxon>
        <taxon>Esociformes</taxon>
        <taxon>Umbridae</taxon>
        <taxon>Umbra</taxon>
    </lineage>
</organism>
<comment type="similarity">
    <text evidence="2 6">Belongs to the synaptogyrin family.</text>
</comment>
<evidence type="ECO:0000256" key="4">
    <source>
        <dbReference type="ARBA" id="ARBA00022989"/>
    </source>
</evidence>
<evidence type="ECO:0000259" key="8">
    <source>
        <dbReference type="PROSITE" id="PS51225"/>
    </source>
</evidence>
<proteinExistence type="inferred from homology"/>
<evidence type="ECO:0000313" key="9">
    <source>
        <dbReference type="EMBL" id="KAL0993477.1"/>
    </source>
</evidence>
<accession>A0ABD0XS20</accession>
<comment type="subcellular location">
    <subcellularLocation>
        <location evidence="1 6">Membrane</location>
        <topology evidence="1 6">Multi-pass membrane protein</topology>
    </subcellularLocation>
</comment>
<evidence type="ECO:0000256" key="2">
    <source>
        <dbReference type="ARBA" id="ARBA00010252"/>
    </source>
</evidence>
<dbReference type="AlphaFoldDB" id="A0ABD0XS20"/>
<dbReference type="Pfam" id="PF01284">
    <property type="entry name" value="MARVEL"/>
    <property type="match status" value="1"/>
</dbReference>
<keyword evidence="4 6" id="KW-1133">Transmembrane helix</keyword>
<feature type="transmembrane region" description="Helical" evidence="6">
    <location>
        <begin position="148"/>
        <end position="168"/>
    </location>
</feature>
<evidence type="ECO:0000256" key="5">
    <source>
        <dbReference type="ARBA" id="ARBA00023136"/>
    </source>
</evidence>
<feature type="compositionally biased region" description="Polar residues" evidence="7">
    <location>
        <begin position="205"/>
        <end position="219"/>
    </location>
</feature>
<feature type="transmembrane region" description="Helical" evidence="6">
    <location>
        <begin position="69"/>
        <end position="92"/>
    </location>
</feature>
<feature type="compositionally biased region" description="Pro residues" evidence="7">
    <location>
        <begin position="220"/>
        <end position="231"/>
    </location>
</feature>
<dbReference type="EMBL" id="JAGEUA010000003">
    <property type="protein sequence ID" value="KAL0993477.1"/>
    <property type="molecule type" value="Genomic_DNA"/>
</dbReference>
<feature type="region of interest" description="Disordered" evidence="7">
    <location>
        <begin position="182"/>
        <end position="231"/>
    </location>
</feature>
<keyword evidence="10" id="KW-1185">Reference proteome</keyword>
<comment type="caution">
    <text evidence="9">The sequence shown here is derived from an EMBL/GenBank/DDBJ whole genome shotgun (WGS) entry which is preliminary data.</text>
</comment>
<keyword evidence="3 6" id="KW-0812">Transmembrane</keyword>
<evidence type="ECO:0000256" key="3">
    <source>
        <dbReference type="ARBA" id="ARBA00022692"/>
    </source>
</evidence>
<feature type="domain" description="MARVEL" evidence="8">
    <location>
        <begin position="20"/>
        <end position="172"/>
    </location>
</feature>
<evidence type="ECO:0000313" key="10">
    <source>
        <dbReference type="Proteomes" id="UP001557470"/>
    </source>
</evidence>
<dbReference type="GO" id="GO:0016020">
    <property type="term" value="C:membrane"/>
    <property type="evidence" value="ECO:0007669"/>
    <property type="project" value="UniProtKB-SubCell"/>
</dbReference>
<feature type="transmembrane region" description="Helical" evidence="6">
    <location>
        <begin position="27"/>
        <end position="49"/>
    </location>
</feature>
<dbReference type="PIRSF" id="PIRSF011282">
    <property type="entry name" value="Synaptogyrin"/>
    <property type="match status" value="1"/>
</dbReference>
<protein>
    <recommendedName>
        <fullName evidence="6">Synaptogyrin</fullName>
    </recommendedName>
</protein>
<name>A0ABD0XS20_UMBPY</name>
<reference evidence="9 10" key="1">
    <citation type="submission" date="2024-06" db="EMBL/GenBank/DDBJ databases">
        <authorList>
            <person name="Pan Q."/>
            <person name="Wen M."/>
            <person name="Jouanno E."/>
            <person name="Zahm M."/>
            <person name="Klopp C."/>
            <person name="Cabau C."/>
            <person name="Louis A."/>
            <person name="Berthelot C."/>
            <person name="Parey E."/>
            <person name="Roest Crollius H."/>
            <person name="Montfort J."/>
            <person name="Robinson-Rechavi M."/>
            <person name="Bouchez O."/>
            <person name="Lampietro C."/>
            <person name="Lopez Roques C."/>
            <person name="Donnadieu C."/>
            <person name="Postlethwait J."/>
            <person name="Bobe J."/>
            <person name="Verreycken H."/>
            <person name="Guiguen Y."/>
        </authorList>
    </citation>
    <scope>NUCLEOTIDE SEQUENCE [LARGE SCALE GENOMIC DNA]</scope>
    <source>
        <strain evidence="9">Up_M1</strain>
        <tissue evidence="9">Testis</tissue>
    </source>
</reference>
<sequence>MESSAYGASLAGGDFDLIRFIMKPQTIVRFLCWLFSIIVFATITGEGYVNESSGTETHCIFNKNDSACSFGVGIGILAFLACVIFIVLDAFFPNISNANERKYIVIGDLGFSGVWTFFWFISFCLIANQWSKTTEEVAIVNTGDAARAVVTFSFFSIVTWALLTIFAYMRYREGVNEFDQGYTDPANDHNTPYPASSAYPPYPNTGPQGYQQSPFTPQNQEPPGPYQPPSY</sequence>